<dbReference type="AlphaFoldDB" id="A0ABD3MXM7"/>
<proteinExistence type="predicted"/>
<evidence type="ECO:0008006" key="3">
    <source>
        <dbReference type="Google" id="ProtNLM"/>
    </source>
</evidence>
<name>A0ABD3MXM7_9STRA</name>
<dbReference type="Gene3D" id="3.40.50.150">
    <property type="entry name" value="Vaccinia Virus protein VP39"/>
    <property type="match status" value="1"/>
</dbReference>
<gene>
    <name evidence="1" type="ORF">ACHAWU_010362</name>
</gene>
<sequence length="391" mass="43551">MPRWLSLASVSAFINVCCIILLCMNLIQNNVSIHERAIRQSVVVTQDKDDPPVVLSANGSLRGSVSSDNTMAAVSMAIPRGKAVALPSVRITEEEEKNIERSFYGGKGDKPHLGGFTEFDPMGVSPSLWKYMITYLGIKSLLDVGCGRGISTSWFITHGLEFVQCAEGSHDAVMQSIVPNVKEHVVEHDFSRGSWWPDRTVDAAWAVEFTEHVGRNYQPNYITAFRKAALIFVTHSNWGGWHHVEVHNDDWWRVRWEAAGFVYSEYLTKSARDISSKDSGLKNLTLDMKPDQRYFVGQHIQLNIQVFINPMVASLPEHAHLFAEHGCFGGQKVGNVDCSVLQKKGQALTPLPESFKPLILTDDMDKEWLDLIKHFNTTGAGRPIKGAAKSG</sequence>
<evidence type="ECO:0000313" key="1">
    <source>
        <dbReference type="EMBL" id="KAL3767738.1"/>
    </source>
</evidence>
<comment type="caution">
    <text evidence="1">The sequence shown here is derived from an EMBL/GenBank/DDBJ whole genome shotgun (WGS) entry which is preliminary data.</text>
</comment>
<keyword evidence="2" id="KW-1185">Reference proteome</keyword>
<organism evidence="1 2">
    <name type="scientific">Discostella pseudostelligera</name>
    <dbReference type="NCBI Taxonomy" id="259834"/>
    <lineage>
        <taxon>Eukaryota</taxon>
        <taxon>Sar</taxon>
        <taxon>Stramenopiles</taxon>
        <taxon>Ochrophyta</taxon>
        <taxon>Bacillariophyta</taxon>
        <taxon>Coscinodiscophyceae</taxon>
        <taxon>Thalassiosirophycidae</taxon>
        <taxon>Stephanodiscales</taxon>
        <taxon>Stephanodiscaceae</taxon>
        <taxon>Discostella</taxon>
    </lineage>
</organism>
<dbReference type="EMBL" id="JALLBG020000073">
    <property type="protein sequence ID" value="KAL3767738.1"/>
    <property type="molecule type" value="Genomic_DNA"/>
</dbReference>
<dbReference type="InterPro" id="IPR029063">
    <property type="entry name" value="SAM-dependent_MTases_sf"/>
</dbReference>
<accession>A0ABD3MXM7</accession>
<dbReference type="Proteomes" id="UP001530293">
    <property type="component" value="Unassembled WGS sequence"/>
</dbReference>
<dbReference type="SUPFAM" id="SSF53335">
    <property type="entry name" value="S-adenosyl-L-methionine-dependent methyltransferases"/>
    <property type="match status" value="1"/>
</dbReference>
<protein>
    <recommendedName>
        <fullName evidence="3">Methyltransferase type 11 domain-containing protein</fullName>
    </recommendedName>
</protein>
<evidence type="ECO:0000313" key="2">
    <source>
        <dbReference type="Proteomes" id="UP001530293"/>
    </source>
</evidence>
<reference evidence="1 2" key="1">
    <citation type="submission" date="2024-10" db="EMBL/GenBank/DDBJ databases">
        <title>Updated reference genomes for cyclostephanoid diatoms.</title>
        <authorList>
            <person name="Roberts W.R."/>
            <person name="Alverson A.J."/>
        </authorList>
    </citation>
    <scope>NUCLEOTIDE SEQUENCE [LARGE SCALE GENOMIC DNA]</scope>
    <source>
        <strain evidence="1 2">AJA232-27</strain>
    </source>
</reference>